<dbReference type="PANTHER" id="PTHR11347">
    <property type="entry name" value="CYCLIC NUCLEOTIDE PHOSPHODIESTERASE"/>
    <property type="match status" value="1"/>
</dbReference>
<dbReference type="GO" id="GO:0007165">
    <property type="term" value="P:signal transduction"/>
    <property type="evidence" value="ECO:0007669"/>
    <property type="project" value="InterPro"/>
</dbReference>
<organism evidence="4 5">
    <name type="scientific">Monodon monoceros</name>
    <name type="common">Narwhal</name>
    <name type="synonym">Ceratodon monodon</name>
    <dbReference type="NCBI Taxonomy" id="40151"/>
    <lineage>
        <taxon>Eukaryota</taxon>
        <taxon>Metazoa</taxon>
        <taxon>Chordata</taxon>
        <taxon>Craniata</taxon>
        <taxon>Vertebrata</taxon>
        <taxon>Euteleostomi</taxon>
        <taxon>Mammalia</taxon>
        <taxon>Eutheria</taxon>
        <taxon>Laurasiatheria</taxon>
        <taxon>Artiodactyla</taxon>
        <taxon>Whippomorpha</taxon>
        <taxon>Cetacea</taxon>
        <taxon>Odontoceti</taxon>
        <taxon>Monodontidae</taxon>
        <taxon>Monodon</taxon>
    </lineage>
</organism>
<reference evidence="5" key="1">
    <citation type="journal article" date="2019" name="IScience">
        <title>Narwhal Genome Reveals Long-Term Low Genetic Diversity despite Current Large Abundance Size.</title>
        <authorList>
            <person name="Westbury M.V."/>
            <person name="Petersen B."/>
            <person name="Garde E."/>
            <person name="Heide-Jorgensen M.P."/>
            <person name="Lorenzen E.D."/>
        </authorList>
    </citation>
    <scope>NUCLEOTIDE SEQUENCE [LARGE SCALE GENOMIC DNA]</scope>
</reference>
<dbReference type="Proteomes" id="UP000308365">
    <property type="component" value="Unassembled WGS sequence"/>
</dbReference>
<dbReference type="SUPFAM" id="SSF109604">
    <property type="entry name" value="HD-domain/PDEase-like"/>
    <property type="match status" value="1"/>
</dbReference>
<feature type="domain" description="PDEase" evidence="3">
    <location>
        <begin position="1"/>
        <end position="101"/>
    </location>
</feature>
<dbReference type="InterPro" id="IPR036971">
    <property type="entry name" value="PDEase_catalytic_dom_sf"/>
</dbReference>
<evidence type="ECO:0000313" key="4">
    <source>
        <dbReference type="EMBL" id="TKC37188.1"/>
    </source>
</evidence>
<name>A0A4U1ELM8_MONMO</name>
<comment type="caution">
    <text evidence="4">The sequence shown here is derived from an EMBL/GenBank/DDBJ whole genome shotgun (WGS) entry which is preliminary data.</text>
</comment>
<accession>A0A4U1ELM8</accession>
<dbReference type="Pfam" id="PF00233">
    <property type="entry name" value="PDEase_I"/>
    <property type="match status" value="1"/>
</dbReference>
<dbReference type="GO" id="GO:0004114">
    <property type="term" value="F:3',5'-cyclic-nucleotide phosphodiesterase activity"/>
    <property type="evidence" value="ECO:0007669"/>
    <property type="project" value="InterPro"/>
</dbReference>
<proteinExistence type="predicted"/>
<keyword evidence="1" id="KW-0479">Metal-binding</keyword>
<dbReference type="GO" id="GO:0046872">
    <property type="term" value="F:metal ion binding"/>
    <property type="evidence" value="ECO:0007669"/>
    <property type="project" value="UniProtKB-KW"/>
</dbReference>
<protein>
    <recommendedName>
        <fullName evidence="3">PDEase domain-containing protein</fullName>
    </recommendedName>
</protein>
<evidence type="ECO:0000259" key="3">
    <source>
        <dbReference type="PROSITE" id="PS51845"/>
    </source>
</evidence>
<sequence>MLIKCADASNPCRPLGKGTEWAARISEECFSQTDEEKGQDLTVVMPVLDRNTCNIPKSQISLIDYFITDMFAAWDAFVDLPELMQHLDSNFKYWRGLDEMKLRSLRPPPE</sequence>
<keyword evidence="2" id="KW-0378">Hydrolase</keyword>
<dbReference type="AlphaFoldDB" id="A0A4U1ELM8"/>
<dbReference type="PROSITE" id="PS51845">
    <property type="entry name" value="PDEASE_I_2"/>
    <property type="match status" value="1"/>
</dbReference>
<evidence type="ECO:0000313" key="5">
    <source>
        <dbReference type="Proteomes" id="UP000308365"/>
    </source>
</evidence>
<gene>
    <name evidence="4" type="ORF">EI555_006116</name>
</gene>
<dbReference type="EMBL" id="RWIC01001183">
    <property type="protein sequence ID" value="TKC37188.1"/>
    <property type="molecule type" value="Genomic_DNA"/>
</dbReference>
<evidence type="ECO:0000256" key="2">
    <source>
        <dbReference type="ARBA" id="ARBA00022801"/>
    </source>
</evidence>
<dbReference type="InterPro" id="IPR002073">
    <property type="entry name" value="PDEase_catalytic_dom"/>
</dbReference>
<dbReference type="Gene3D" id="1.10.1300.10">
    <property type="entry name" value="3'5'-cyclic nucleotide phosphodiesterase, catalytic domain"/>
    <property type="match status" value="1"/>
</dbReference>
<evidence type="ECO:0000256" key="1">
    <source>
        <dbReference type="ARBA" id="ARBA00022723"/>
    </source>
</evidence>